<dbReference type="RefSeq" id="WP_006329478.1">
    <property type="nucleotide sequence ID" value="NZ_BAHC01000011.1"/>
</dbReference>
<evidence type="ECO:0000313" key="3">
    <source>
        <dbReference type="Proteomes" id="UP000008363"/>
    </source>
</evidence>
<keyword evidence="2" id="KW-0808">Transferase</keyword>
<proteinExistence type="predicted"/>
<dbReference type="CDD" id="cd04301">
    <property type="entry name" value="NAT_SF"/>
    <property type="match status" value="1"/>
</dbReference>
<evidence type="ECO:0000313" key="2">
    <source>
        <dbReference type="EMBL" id="GAB88267.1"/>
    </source>
</evidence>
<organism evidence="2 3">
    <name type="scientific">Gordonia rhizosphera NBRC 16068</name>
    <dbReference type="NCBI Taxonomy" id="1108045"/>
    <lineage>
        <taxon>Bacteria</taxon>
        <taxon>Bacillati</taxon>
        <taxon>Actinomycetota</taxon>
        <taxon>Actinomycetes</taxon>
        <taxon>Mycobacteriales</taxon>
        <taxon>Gordoniaceae</taxon>
        <taxon>Gordonia</taxon>
    </lineage>
</organism>
<dbReference type="GO" id="GO:0016747">
    <property type="term" value="F:acyltransferase activity, transferring groups other than amino-acyl groups"/>
    <property type="evidence" value="ECO:0007669"/>
    <property type="project" value="InterPro"/>
</dbReference>
<comment type="caution">
    <text evidence="2">The sequence shown here is derived from an EMBL/GenBank/DDBJ whole genome shotgun (WGS) entry which is preliminary data.</text>
</comment>
<accession>K6W7S8</accession>
<dbReference type="Proteomes" id="UP000008363">
    <property type="component" value="Unassembled WGS sequence"/>
</dbReference>
<feature type="domain" description="N-acetyltransferase" evidence="1">
    <location>
        <begin position="184"/>
        <end position="322"/>
    </location>
</feature>
<dbReference type="eggNOG" id="COG0456">
    <property type="taxonomic scope" value="Bacteria"/>
</dbReference>
<dbReference type="AlphaFoldDB" id="K6W7S8"/>
<sequence length="322" mass="34453">MTDRLPFIGDRVVVRYRLGDRTPADWRGNPTATLSDVTGLLVDDGDPLVVDRDGTPESVPRTAISSIRILSRVTVRNSQIRALEGAAAAAWPGVESTTVAGWLLRSGGGFTRRANSAIPLEFGARADDATFGEIRAWYRERGLPLLVALPDRLVPAGQITGRPVSGEIDVLVRDVDGFPAAHDRAVRLATTPTPAWLRAYRGPEVDVDTATAVVSASRGPVTFAAVDDDTAELGGPRSIGRASVTAADDGTRWLGLTAIWTHPARRRSGLASAVLSTLVAWGSDEGAERIYVQVEGDNRVAGNWYRALGFGLHHTARYLEVG</sequence>
<reference evidence="2 3" key="1">
    <citation type="submission" date="2012-08" db="EMBL/GenBank/DDBJ databases">
        <title>Whole genome shotgun sequence of Gordonia rhizosphera NBRC 16068.</title>
        <authorList>
            <person name="Takarada H."/>
            <person name="Isaki S."/>
            <person name="Hosoyama A."/>
            <person name="Tsuchikane K."/>
            <person name="Katsumata H."/>
            <person name="Baba S."/>
            <person name="Ohji S."/>
            <person name="Yamazaki S."/>
            <person name="Fujita N."/>
        </authorList>
    </citation>
    <scope>NUCLEOTIDE SEQUENCE [LARGE SCALE GENOMIC DNA]</scope>
    <source>
        <strain evidence="2 3">NBRC 16068</strain>
    </source>
</reference>
<dbReference type="EMBL" id="BAHC01000011">
    <property type="protein sequence ID" value="GAB88267.1"/>
    <property type="molecule type" value="Genomic_DNA"/>
</dbReference>
<gene>
    <name evidence="2" type="ORF">GORHZ_011_00390</name>
</gene>
<evidence type="ECO:0000259" key="1">
    <source>
        <dbReference type="PROSITE" id="PS51186"/>
    </source>
</evidence>
<dbReference type="SUPFAM" id="SSF55729">
    <property type="entry name" value="Acyl-CoA N-acyltransferases (Nat)"/>
    <property type="match status" value="1"/>
</dbReference>
<dbReference type="OrthoDB" id="9775595at2"/>
<dbReference type="InterPro" id="IPR056935">
    <property type="entry name" value="Rv0428c-like_C"/>
</dbReference>
<dbReference type="InterPro" id="IPR000182">
    <property type="entry name" value="GNAT_dom"/>
</dbReference>
<dbReference type="Gene3D" id="3.40.630.30">
    <property type="match status" value="1"/>
</dbReference>
<dbReference type="STRING" id="1108045.GORHZ_011_00390"/>
<protein>
    <submittedName>
        <fullName evidence="2">Putative acetyltransferase</fullName>
    </submittedName>
</protein>
<keyword evidence="3" id="KW-1185">Reference proteome</keyword>
<name>K6W7S8_9ACTN</name>
<dbReference type="PROSITE" id="PS51186">
    <property type="entry name" value="GNAT"/>
    <property type="match status" value="1"/>
</dbReference>
<dbReference type="InterPro" id="IPR016181">
    <property type="entry name" value="Acyl_CoA_acyltransferase"/>
</dbReference>
<dbReference type="Pfam" id="PF24553">
    <property type="entry name" value="Rv0428c_C"/>
    <property type="match status" value="1"/>
</dbReference>